<evidence type="ECO:0000256" key="4">
    <source>
        <dbReference type="ARBA" id="ARBA00023121"/>
    </source>
</evidence>
<keyword evidence="6" id="KW-0812">Transmembrane</keyword>
<proteinExistence type="predicted"/>
<dbReference type="PROSITE" id="PS51847">
    <property type="entry name" value="SMP"/>
    <property type="match status" value="1"/>
</dbReference>
<comment type="subcellular location">
    <subcellularLocation>
        <location evidence="1">Membrane</location>
    </subcellularLocation>
</comment>
<dbReference type="AlphaFoldDB" id="A0AAD3Y2Z5"/>
<dbReference type="InterPro" id="IPR031468">
    <property type="entry name" value="SMP_LBD"/>
</dbReference>
<dbReference type="GO" id="GO:0008289">
    <property type="term" value="F:lipid binding"/>
    <property type="evidence" value="ECO:0007669"/>
    <property type="project" value="UniProtKB-KW"/>
</dbReference>
<gene>
    <name evidence="8" type="ORF">Nepgr_027463</name>
</gene>
<evidence type="ECO:0000256" key="6">
    <source>
        <dbReference type="SAM" id="Phobius"/>
    </source>
</evidence>
<dbReference type="InterPro" id="IPR052847">
    <property type="entry name" value="Ext_Synaptotagmin/KAHRP-like"/>
</dbReference>
<comment type="caution">
    <text evidence="8">The sequence shown here is derived from an EMBL/GenBank/DDBJ whole genome shotgun (WGS) entry which is preliminary data.</text>
</comment>
<evidence type="ECO:0000313" key="8">
    <source>
        <dbReference type="EMBL" id="GMH25620.1"/>
    </source>
</evidence>
<evidence type="ECO:0000256" key="5">
    <source>
        <dbReference type="ARBA" id="ARBA00023136"/>
    </source>
</evidence>
<evidence type="ECO:0000313" key="9">
    <source>
        <dbReference type="Proteomes" id="UP001279734"/>
    </source>
</evidence>
<name>A0AAD3Y2Z5_NEPGR</name>
<keyword evidence="5 6" id="KW-0472">Membrane</keyword>
<evidence type="ECO:0000256" key="3">
    <source>
        <dbReference type="ARBA" id="ARBA00023055"/>
    </source>
</evidence>
<dbReference type="Proteomes" id="UP001279734">
    <property type="component" value="Unassembled WGS sequence"/>
</dbReference>
<organism evidence="8 9">
    <name type="scientific">Nepenthes gracilis</name>
    <name type="common">Slender pitcher plant</name>
    <dbReference type="NCBI Taxonomy" id="150966"/>
    <lineage>
        <taxon>Eukaryota</taxon>
        <taxon>Viridiplantae</taxon>
        <taxon>Streptophyta</taxon>
        <taxon>Embryophyta</taxon>
        <taxon>Tracheophyta</taxon>
        <taxon>Spermatophyta</taxon>
        <taxon>Magnoliopsida</taxon>
        <taxon>eudicotyledons</taxon>
        <taxon>Gunneridae</taxon>
        <taxon>Pentapetalae</taxon>
        <taxon>Caryophyllales</taxon>
        <taxon>Nepenthaceae</taxon>
        <taxon>Nepenthes</taxon>
    </lineage>
</organism>
<reference evidence="8" key="1">
    <citation type="submission" date="2023-05" db="EMBL/GenBank/DDBJ databases">
        <title>Nepenthes gracilis genome sequencing.</title>
        <authorList>
            <person name="Fukushima K."/>
        </authorList>
    </citation>
    <scope>NUCLEOTIDE SEQUENCE</scope>
    <source>
        <strain evidence="8">SING2019-196</strain>
    </source>
</reference>
<keyword evidence="3" id="KW-0445">Lipid transport</keyword>
<keyword evidence="4" id="KW-0446">Lipid-binding</keyword>
<feature type="transmembrane region" description="Helical" evidence="6">
    <location>
        <begin position="12"/>
        <end position="41"/>
    </location>
</feature>
<dbReference type="GO" id="GO:0006869">
    <property type="term" value="P:lipid transport"/>
    <property type="evidence" value="ECO:0007669"/>
    <property type="project" value="UniProtKB-KW"/>
</dbReference>
<evidence type="ECO:0000256" key="1">
    <source>
        <dbReference type="ARBA" id="ARBA00004370"/>
    </source>
</evidence>
<dbReference type="PANTHER" id="PTHR47042:SF4">
    <property type="entry name" value="OS02G0313700 PROTEIN"/>
    <property type="match status" value="1"/>
</dbReference>
<keyword evidence="2" id="KW-0813">Transport</keyword>
<accession>A0AAD3Y2Z5</accession>
<evidence type="ECO:0000256" key="2">
    <source>
        <dbReference type="ARBA" id="ARBA00022448"/>
    </source>
</evidence>
<dbReference type="GO" id="GO:0016020">
    <property type="term" value="C:membrane"/>
    <property type="evidence" value="ECO:0007669"/>
    <property type="project" value="UniProtKB-SubCell"/>
</dbReference>
<dbReference type="CDD" id="cd21669">
    <property type="entry name" value="SMP_SF"/>
    <property type="match status" value="1"/>
</dbReference>
<keyword evidence="6" id="KW-1133">Transmembrane helix</keyword>
<dbReference type="EMBL" id="BSYO01000029">
    <property type="protein sequence ID" value="GMH25620.1"/>
    <property type="molecule type" value="Genomic_DNA"/>
</dbReference>
<keyword evidence="9" id="KW-1185">Reference proteome</keyword>
<evidence type="ECO:0000259" key="7">
    <source>
        <dbReference type="PROSITE" id="PS51847"/>
    </source>
</evidence>
<sequence length="288" mass="33392">MVLTEISIIHHVVIVLVLLWLINAYSFCHPIAYFVSLIYLFQVNERYLMRLRRKLQHEERKEANLNRVQWNSETVRWLNKAVEKIWPVCMEEIVSQKILLSIIPWFVDRYKPWTVKKAVVQHLYLGRTPPTFTNMRVHQSTDDDHLVLELGLNFLTADDMNAILTAKLRKSLGFGMLAKMHLTGMHVEGKVLIGVKFLHKWPFVGRLRICFAEPPYFQMTVKPIFHHGVDVTEVPGISGWLDKLLAIAFEETLVDPNMMVVDFEKFVSPNARNLVLCGCQGAYCLCQS</sequence>
<dbReference type="Pfam" id="PF25669">
    <property type="entry name" value="SMP_MUG190-like"/>
    <property type="match status" value="1"/>
</dbReference>
<protein>
    <recommendedName>
        <fullName evidence="7">SMP-LTD domain-containing protein</fullName>
    </recommendedName>
</protein>
<feature type="domain" description="SMP-LTD" evidence="7">
    <location>
        <begin position="71"/>
        <end position="264"/>
    </location>
</feature>
<dbReference type="PANTHER" id="PTHR47042">
    <property type="entry name" value="C2 DOMAIN-CONTAINING PROTEIN-LIKE"/>
    <property type="match status" value="1"/>
</dbReference>